<name>A0A1E5QA86_9PROT</name>
<organism evidence="1 2">
    <name type="scientific">Magnetovibrio blakemorei</name>
    <dbReference type="NCBI Taxonomy" id="28181"/>
    <lineage>
        <taxon>Bacteria</taxon>
        <taxon>Pseudomonadati</taxon>
        <taxon>Pseudomonadota</taxon>
        <taxon>Alphaproteobacteria</taxon>
        <taxon>Rhodospirillales</taxon>
        <taxon>Magnetovibrionaceae</taxon>
        <taxon>Magnetovibrio</taxon>
    </lineage>
</organism>
<gene>
    <name evidence="1" type="ORF">BEN30_00115</name>
</gene>
<sequence length="136" mass="15129">MHVYEPEKFSIVAVCNSPALSRATEIMFKALGFAKVDVVTTNELSHQAPQLNPTFIIFSPEYLTLPVEEMIACGYPSKSKIGGAKSLTVIFLRQKKAETVIQSKEMGFDGIIFADDTMERLHAGLRTVYETKGHLF</sequence>
<dbReference type="AlphaFoldDB" id="A0A1E5QA86"/>
<dbReference type="Proteomes" id="UP000095347">
    <property type="component" value="Unassembled WGS sequence"/>
</dbReference>
<keyword evidence="2" id="KW-1185">Reference proteome</keyword>
<evidence type="ECO:0008006" key="3">
    <source>
        <dbReference type="Google" id="ProtNLM"/>
    </source>
</evidence>
<accession>A0A1E5QA86</accession>
<dbReference type="EMBL" id="MCGG01000012">
    <property type="protein sequence ID" value="OEJ68587.1"/>
    <property type="molecule type" value="Genomic_DNA"/>
</dbReference>
<dbReference type="RefSeq" id="WP_069957105.1">
    <property type="nucleotide sequence ID" value="NZ_MCGG01000012.1"/>
</dbReference>
<evidence type="ECO:0000313" key="2">
    <source>
        <dbReference type="Proteomes" id="UP000095347"/>
    </source>
</evidence>
<protein>
    <recommendedName>
        <fullName evidence="3">Response regulatory domain-containing protein</fullName>
    </recommendedName>
</protein>
<comment type="caution">
    <text evidence="1">The sequence shown here is derived from an EMBL/GenBank/DDBJ whole genome shotgun (WGS) entry which is preliminary data.</text>
</comment>
<proteinExistence type="predicted"/>
<evidence type="ECO:0000313" key="1">
    <source>
        <dbReference type="EMBL" id="OEJ68587.1"/>
    </source>
</evidence>
<reference evidence="2" key="1">
    <citation type="submission" date="2016-07" db="EMBL/GenBank/DDBJ databases">
        <authorList>
            <person name="Florea S."/>
            <person name="Webb J.S."/>
            <person name="Jaromczyk J."/>
            <person name="Schardl C.L."/>
        </authorList>
    </citation>
    <scope>NUCLEOTIDE SEQUENCE [LARGE SCALE GENOMIC DNA]</scope>
    <source>
        <strain evidence="2">MV-1</strain>
    </source>
</reference>